<dbReference type="STRING" id="1088818.A0A2I0A1T1"/>
<accession>A0A2I0A1T1</accession>
<dbReference type="Proteomes" id="UP000236161">
    <property type="component" value="Unassembled WGS sequence"/>
</dbReference>
<dbReference type="Pfam" id="PF07727">
    <property type="entry name" value="RVT_2"/>
    <property type="match status" value="1"/>
</dbReference>
<dbReference type="InterPro" id="IPR013103">
    <property type="entry name" value="RVT_2"/>
</dbReference>
<evidence type="ECO:0000313" key="2">
    <source>
        <dbReference type="EMBL" id="PKA49511.1"/>
    </source>
</evidence>
<organism evidence="2 3">
    <name type="scientific">Apostasia shenzhenica</name>
    <dbReference type="NCBI Taxonomy" id="1088818"/>
    <lineage>
        <taxon>Eukaryota</taxon>
        <taxon>Viridiplantae</taxon>
        <taxon>Streptophyta</taxon>
        <taxon>Embryophyta</taxon>
        <taxon>Tracheophyta</taxon>
        <taxon>Spermatophyta</taxon>
        <taxon>Magnoliopsida</taxon>
        <taxon>Liliopsida</taxon>
        <taxon>Asparagales</taxon>
        <taxon>Orchidaceae</taxon>
        <taxon>Apostasioideae</taxon>
        <taxon>Apostasia</taxon>
    </lineage>
</organism>
<keyword evidence="3" id="KW-1185">Reference proteome</keyword>
<evidence type="ECO:0000259" key="1">
    <source>
        <dbReference type="Pfam" id="PF07727"/>
    </source>
</evidence>
<sequence length="100" mass="11533">MNSLQKNETWELVALLKGKKAISCKWVYRKKEALSSGESEKYKARLVAKDFSQKEGIDFNEIFSSVVKYCSIRILLAMVAMWDLELEQLDVKTTFLHGNL</sequence>
<name>A0A2I0A1T1_9ASPA</name>
<proteinExistence type="predicted"/>
<reference evidence="2 3" key="1">
    <citation type="journal article" date="2017" name="Nature">
        <title>The Apostasia genome and the evolution of orchids.</title>
        <authorList>
            <person name="Zhang G.Q."/>
            <person name="Liu K.W."/>
            <person name="Li Z."/>
            <person name="Lohaus R."/>
            <person name="Hsiao Y.Y."/>
            <person name="Niu S.C."/>
            <person name="Wang J.Y."/>
            <person name="Lin Y.C."/>
            <person name="Xu Q."/>
            <person name="Chen L.J."/>
            <person name="Yoshida K."/>
            <person name="Fujiwara S."/>
            <person name="Wang Z.W."/>
            <person name="Zhang Y.Q."/>
            <person name="Mitsuda N."/>
            <person name="Wang M."/>
            <person name="Liu G.H."/>
            <person name="Pecoraro L."/>
            <person name="Huang H.X."/>
            <person name="Xiao X.J."/>
            <person name="Lin M."/>
            <person name="Wu X.Y."/>
            <person name="Wu W.L."/>
            <person name="Chen Y.Y."/>
            <person name="Chang S.B."/>
            <person name="Sakamoto S."/>
            <person name="Ohme-Takagi M."/>
            <person name="Yagi M."/>
            <person name="Zeng S.J."/>
            <person name="Shen C.Y."/>
            <person name="Yeh C.M."/>
            <person name="Luo Y.B."/>
            <person name="Tsai W.C."/>
            <person name="Van de Peer Y."/>
            <person name="Liu Z.J."/>
        </authorList>
    </citation>
    <scope>NUCLEOTIDE SEQUENCE [LARGE SCALE GENOMIC DNA]</scope>
    <source>
        <strain evidence="3">cv. Shenzhen</strain>
        <tissue evidence="2">Stem</tissue>
    </source>
</reference>
<dbReference type="AlphaFoldDB" id="A0A2I0A1T1"/>
<evidence type="ECO:0000313" key="3">
    <source>
        <dbReference type="Proteomes" id="UP000236161"/>
    </source>
</evidence>
<dbReference type="OrthoDB" id="1930494at2759"/>
<dbReference type="EMBL" id="KZ452037">
    <property type="protein sequence ID" value="PKA49511.1"/>
    <property type="molecule type" value="Genomic_DNA"/>
</dbReference>
<protein>
    <submittedName>
        <fullName evidence="2">Retrovirus-related Pol polyprotein from transposon TNT 1-94</fullName>
    </submittedName>
</protein>
<gene>
    <name evidence="2" type="ORF">AXF42_Ash004051</name>
</gene>
<feature type="domain" description="Reverse transcriptase Ty1/copia-type" evidence="1">
    <location>
        <begin position="7"/>
        <end position="100"/>
    </location>
</feature>